<name>A0AAE1NYM9_9EUCA</name>
<sequence length="92" mass="9919">MGCADDVARTDALLSVSPAQPWLHYQSQSPSYSQAVKHPAMHKPVTQSCTNQSPSHAQASHPIMHKPVTQSCTNQSPSHAQASHPSMHKPVT</sequence>
<evidence type="ECO:0000256" key="1">
    <source>
        <dbReference type="SAM" id="MobiDB-lite"/>
    </source>
</evidence>
<feature type="compositionally biased region" description="Polar residues" evidence="1">
    <location>
        <begin position="68"/>
        <end position="84"/>
    </location>
</feature>
<comment type="caution">
    <text evidence="2">The sequence shown here is derived from an EMBL/GenBank/DDBJ whole genome shotgun (WGS) entry which is preliminary data.</text>
</comment>
<evidence type="ECO:0000313" key="2">
    <source>
        <dbReference type="EMBL" id="KAK4297776.1"/>
    </source>
</evidence>
<organism evidence="2 3">
    <name type="scientific">Petrolisthes manimaculis</name>
    <dbReference type="NCBI Taxonomy" id="1843537"/>
    <lineage>
        <taxon>Eukaryota</taxon>
        <taxon>Metazoa</taxon>
        <taxon>Ecdysozoa</taxon>
        <taxon>Arthropoda</taxon>
        <taxon>Crustacea</taxon>
        <taxon>Multicrustacea</taxon>
        <taxon>Malacostraca</taxon>
        <taxon>Eumalacostraca</taxon>
        <taxon>Eucarida</taxon>
        <taxon>Decapoda</taxon>
        <taxon>Pleocyemata</taxon>
        <taxon>Anomura</taxon>
        <taxon>Galatheoidea</taxon>
        <taxon>Porcellanidae</taxon>
        <taxon>Petrolisthes</taxon>
    </lineage>
</organism>
<evidence type="ECO:0000313" key="3">
    <source>
        <dbReference type="Proteomes" id="UP001292094"/>
    </source>
</evidence>
<gene>
    <name evidence="2" type="ORF">Pmani_029837</name>
</gene>
<dbReference type="AlphaFoldDB" id="A0AAE1NYM9"/>
<accession>A0AAE1NYM9</accession>
<reference evidence="2" key="1">
    <citation type="submission" date="2023-11" db="EMBL/GenBank/DDBJ databases">
        <title>Genome assemblies of two species of porcelain crab, Petrolisthes cinctipes and Petrolisthes manimaculis (Anomura: Porcellanidae).</title>
        <authorList>
            <person name="Angst P."/>
        </authorList>
    </citation>
    <scope>NUCLEOTIDE SEQUENCE</scope>
    <source>
        <strain evidence="2">PB745_02</strain>
        <tissue evidence="2">Gill</tissue>
    </source>
</reference>
<dbReference type="EMBL" id="JAWZYT010003573">
    <property type="protein sequence ID" value="KAK4297776.1"/>
    <property type="molecule type" value="Genomic_DNA"/>
</dbReference>
<proteinExistence type="predicted"/>
<keyword evidence="3" id="KW-1185">Reference proteome</keyword>
<feature type="compositionally biased region" description="Polar residues" evidence="1">
    <location>
        <begin position="45"/>
        <end position="58"/>
    </location>
</feature>
<protein>
    <submittedName>
        <fullName evidence="2">Uncharacterized protein</fullName>
    </submittedName>
</protein>
<feature type="region of interest" description="Disordered" evidence="1">
    <location>
        <begin position="26"/>
        <end position="92"/>
    </location>
</feature>
<dbReference type="Proteomes" id="UP001292094">
    <property type="component" value="Unassembled WGS sequence"/>
</dbReference>